<dbReference type="Pfam" id="PF03245">
    <property type="entry name" value="Phage_lysis"/>
    <property type="match status" value="1"/>
</dbReference>
<evidence type="ECO:0000313" key="2">
    <source>
        <dbReference type="EMBL" id="MBM3114958.1"/>
    </source>
</evidence>
<protein>
    <submittedName>
        <fullName evidence="2">Lysis protein</fullName>
    </submittedName>
</protein>
<proteinExistence type="predicted"/>
<reference evidence="2 3" key="1">
    <citation type="submission" date="2021-01" db="EMBL/GenBank/DDBJ databases">
        <title>Draft Genome Sequence and Polyhydroxyalkanoate Biosynthetic Potential of Jeongeupia naejangsanensis Type Strain DSM 24253.</title>
        <authorList>
            <person name="Turrini P."/>
            <person name="Artuso I."/>
            <person name="Lugli G.A."/>
            <person name="Frangipani E."/>
            <person name="Ventura M."/>
            <person name="Visca P."/>
        </authorList>
    </citation>
    <scope>NUCLEOTIDE SEQUENCE [LARGE SCALE GENOMIC DNA]</scope>
    <source>
        <strain evidence="2 3">DSM 24253</strain>
    </source>
</reference>
<feature type="transmembrane region" description="Helical" evidence="1">
    <location>
        <begin position="13"/>
        <end position="32"/>
    </location>
</feature>
<keyword evidence="1" id="KW-0472">Membrane</keyword>
<accession>A0ABS2BH60</accession>
<name>A0ABS2BH60_9NEIS</name>
<keyword evidence="3" id="KW-1185">Reference proteome</keyword>
<dbReference type="Proteomes" id="UP000809431">
    <property type="component" value="Unassembled WGS sequence"/>
</dbReference>
<keyword evidence="1" id="KW-1133">Transmembrane helix</keyword>
<dbReference type="EMBL" id="JAESND010000001">
    <property type="protein sequence ID" value="MBM3114958.1"/>
    <property type="molecule type" value="Genomic_DNA"/>
</dbReference>
<gene>
    <name evidence="2" type="ORF">JMJ54_03875</name>
</gene>
<dbReference type="RefSeq" id="WP_203536614.1">
    <property type="nucleotide sequence ID" value="NZ_JAESND010000001.1"/>
</dbReference>
<keyword evidence="1" id="KW-0812">Transmembrane</keyword>
<evidence type="ECO:0000313" key="3">
    <source>
        <dbReference type="Proteomes" id="UP000809431"/>
    </source>
</evidence>
<comment type="caution">
    <text evidence="2">The sequence shown here is derived from an EMBL/GenBank/DDBJ whole genome shotgun (WGS) entry which is preliminary data.</text>
</comment>
<organism evidence="2 3">
    <name type="scientific">Jeongeupia naejangsanensis</name>
    <dbReference type="NCBI Taxonomy" id="613195"/>
    <lineage>
        <taxon>Bacteria</taxon>
        <taxon>Pseudomonadati</taxon>
        <taxon>Pseudomonadota</taxon>
        <taxon>Betaproteobacteria</taxon>
        <taxon>Neisseriales</taxon>
        <taxon>Chitinibacteraceae</taxon>
        <taxon>Jeongeupia</taxon>
    </lineage>
</organism>
<dbReference type="InterPro" id="IPR004929">
    <property type="entry name" value="I-spanin"/>
</dbReference>
<sequence>MSWPALLKPIGKWLLYVLLLAGAISLIWLDGYRSSDAKWRLADQQRKARDTDAMAERINTARRDERAAAASQTAIATTYQERLQNEIADRDRAIADLRAGTRRLYVPVRAGSCEPVPTTAAAGRGGDGEARAELSIEAGEFLERLGSDADQLARQLDACQSTVLNDRRLINGTAERL</sequence>
<evidence type="ECO:0000256" key="1">
    <source>
        <dbReference type="SAM" id="Phobius"/>
    </source>
</evidence>